<name>A0A1M7ZZ56_9FLAO</name>
<dbReference type="RefSeq" id="WP_073585004.1">
    <property type="nucleotide sequence ID" value="NZ_CBCSEA010000009.1"/>
</dbReference>
<evidence type="ECO:0000313" key="3">
    <source>
        <dbReference type="Proteomes" id="UP000184611"/>
    </source>
</evidence>
<gene>
    <name evidence="2" type="ORF">SAMN05443547_2532</name>
</gene>
<dbReference type="STRING" id="416016.SAMN05443547_2532"/>
<accession>A0A1M7ZZ56</accession>
<sequence>MTTGTILLLILSVLIAAGLSFYQYLYKVKNQSKLYWFLAFLRFVSLLSVFLLLINPIVSRKITDIQKTPLPIVVDDSKSISELKATKEASELYLKIAENKAILEKYDVQLFSFAEDFQSLEKLDFKGNQSHIDGVAKNVKQLYRNAKYPIVLFTDGNQTMGNDYVFSFQENTSVLPIVLGDTTKVLDLKINQINVNKYAFLKNKFPVEVFLQYNGNETITSNFSIQSGNQTVYKQAVTFSKDKKAQSVTVLLNADKVGLSKYKATIAASVKEKNSVNNTKNFAVEVIDQKSEIALITTINHPDLGALKRSIETNQQRKVTIVKPSEIKSLQSYNVLILYQPNPAFKSVFDQNKIAQINTFVITGTATDFTFLNQVQNDLNFKMTSAKEDYLATFESNFNLFAQSNIGFENFPPLEHNFGTITAKNNTNTLLSARVRNVPVQHPMVTFTESGAERKAYLLGENIWKWRLENHLNKKSFEDFDRFTDKIIQFLVSNASKKNLNVTYESFYNSGESIEITAEYFNKNYEFDENAQLTIQVTNSKTKATKKYDFLKTTNAYKVNLDGLDAANYTFKVTEKESNTHFSGSFEVLDFEIEKQFVNPDQNRLLQLASNTNGKVYYPNQLDKAIQDLIENENYLPIQKETIKKSPLIDWVWLLIIAILALTIEWFSRKYNGLP</sequence>
<keyword evidence="1" id="KW-1133">Transmembrane helix</keyword>
<reference evidence="3" key="1">
    <citation type="submission" date="2016-12" db="EMBL/GenBank/DDBJ databases">
        <authorList>
            <person name="Varghese N."/>
            <person name="Submissions S."/>
        </authorList>
    </citation>
    <scope>NUCLEOTIDE SEQUENCE [LARGE SCALE GENOMIC DNA]</scope>
    <source>
        <strain evidence="3">DSM 18830</strain>
    </source>
</reference>
<dbReference type="Proteomes" id="UP000184611">
    <property type="component" value="Unassembled WGS sequence"/>
</dbReference>
<protein>
    <recommendedName>
        <fullName evidence="4">VWA domain-containing protein</fullName>
    </recommendedName>
</protein>
<dbReference type="AlphaFoldDB" id="A0A1M7ZZ56"/>
<feature type="transmembrane region" description="Helical" evidence="1">
    <location>
        <begin position="6"/>
        <end position="25"/>
    </location>
</feature>
<evidence type="ECO:0008006" key="4">
    <source>
        <dbReference type="Google" id="ProtNLM"/>
    </source>
</evidence>
<proteinExistence type="predicted"/>
<keyword evidence="3" id="KW-1185">Reference proteome</keyword>
<dbReference type="OrthoDB" id="9763076at2"/>
<evidence type="ECO:0000256" key="1">
    <source>
        <dbReference type="SAM" id="Phobius"/>
    </source>
</evidence>
<keyword evidence="1" id="KW-0472">Membrane</keyword>
<organism evidence="2 3">
    <name type="scientific">Flavobacterium cucumis</name>
    <dbReference type="NCBI Taxonomy" id="416016"/>
    <lineage>
        <taxon>Bacteria</taxon>
        <taxon>Pseudomonadati</taxon>
        <taxon>Bacteroidota</taxon>
        <taxon>Flavobacteriia</taxon>
        <taxon>Flavobacteriales</taxon>
        <taxon>Flavobacteriaceae</taxon>
        <taxon>Flavobacterium</taxon>
    </lineage>
</organism>
<feature type="transmembrane region" description="Helical" evidence="1">
    <location>
        <begin position="648"/>
        <end position="667"/>
    </location>
</feature>
<feature type="transmembrane region" description="Helical" evidence="1">
    <location>
        <begin position="34"/>
        <end position="54"/>
    </location>
</feature>
<evidence type="ECO:0000313" key="2">
    <source>
        <dbReference type="EMBL" id="SHO74148.1"/>
    </source>
</evidence>
<dbReference type="EMBL" id="FRYK01000006">
    <property type="protein sequence ID" value="SHO74148.1"/>
    <property type="molecule type" value="Genomic_DNA"/>
</dbReference>
<dbReference type="PANTHER" id="PTHR37947">
    <property type="entry name" value="BLL2462 PROTEIN"/>
    <property type="match status" value="1"/>
</dbReference>
<dbReference type="PANTHER" id="PTHR37947:SF1">
    <property type="entry name" value="BLL2462 PROTEIN"/>
    <property type="match status" value="1"/>
</dbReference>
<keyword evidence="1" id="KW-0812">Transmembrane</keyword>